<evidence type="ECO:0000313" key="3">
    <source>
        <dbReference type="Proteomes" id="UP001501323"/>
    </source>
</evidence>
<reference evidence="3" key="1">
    <citation type="journal article" date="2019" name="Int. J. Syst. Evol. Microbiol.">
        <title>The Global Catalogue of Microorganisms (GCM) 10K type strain sequencing project: providing services to taxonomists for standard genome sequencing and annotation.</title>
        <authorList>
            <consortium name="The Broad Institute Genomics Platform"/>
            <consortium name="The Broad Institute Genome Sequencing Center for Infectious Disease"/>
            <person name="Wu L."/>
            <person name="Ma J."/>
        </authorList>
    </citation>
    <scope>NUCLEOTIDE SEQUENCE [LARGE SCALE GENOMIC DNA]</scope>
    <source>
        <strain evidence="3">JCM 18392</strain>
    </source>
</reference>
<dbReference type="Proteomes" id="UP001501323">
    <property type="component" value="Unassembled WGS sequence"/>
</dbReference>
<dbReference type="SUPFAM" id="SSF54001">
    <property type="entry name" value="Cysteine proteinases"/>
    <property type="match status" value="1"/>
</dbReference>
<organism evidence="2 3">
    <name type="scientific">Luteimonas vadosa</name>
    <dbReference type="NCBI Taxonomy" id="1165507"/>
    <lineage>
        <taxon>Bacteria</taxon>
        <taxon>Pseudomonadati</taxon>
        <taxon>Pseudomonadota</taxon>
        <taxon>Gammaproteobacteria</taxon>
        <taxon>Lysobacterales</taxon>
        <taxon>Lysobacteraceae</taxon>
        <taxon>Luteimonas</taxon>
    </lineage>
</organism>
<sequence>MLVWLLAASLQASEVEHKRGDFRYFVAPEPAFVVRQPLPDAWDATAPGAKGAPWRFWLYDRQVDRRQGRDEAYVEYAYEASTASLLGDAGRYQIDFNPEYQRLTIHRVELRRNGAWEDRLLPDHISLARREGRFEEDLADGQVTALIVLDDIRVNDVVRFGYTIAGSNPVLEGQASDSMAFAWRNPLLDARLRVLHDPGTAIDVYRVKGVPEPVLRNSDTASEATIHAHGLPVVVYEDNYPVWFDPYPRAQVSAKRSWSDVVAWAMPLYPADDSLPADLEQRIAEWRKLPTPEARLTAALRAVQDEVRYFGVEMGQNTHRPVPPMDTWRRRRGDCKDKAYLLTTILARLGIAAAPALVSTDSGRLILDFKPSAYVFNHVIVRAELAGKPVWVDPTLSQQGGDPTRYDLSRYGAALPVRDGVVALETIAPPAGAIAGVEVAERYAHAPDGNGVRLDISTVYRGSSADHIRKSQASERRDEMARRYAEFYRKRFGELRMVEEPRISDDREANIIKVEESYLLAAPFEATSAATKALSVRADALDSLAALPPSLSRTGPLYFGTPGKYRQEVQFTIPDQWSPTFGKESKHLKAAAFDYRREAGVEGRNARIVHELEVKDYDIHAAGTASHLEEMRKVRDSLSATLRFRVPASLDDAERGKRLKDLLKSVLEEGDGG</sequence>
<dbReference type="EMBL" id="BAABJY010000001">
    <property type="protein sequence ID" value="GAA4860071.1"/>
    <property type="molecule type" value="Genomic_DNA"/>
</dbReference>
<dbReference type="InterPro" id="IPR024618">
    <property type="entry name" value="DUF3857"/>
</dbReference>
<evidence type="ECO:0000259" key="1">
    <source>
        <dbReference type="Pfam" id="PF12969"/>
    </source>
</evidence>
<keyword evidence="3" id="KW-1185">Reference proteome</keyword>
<gene>
    <name evidence="2" type="ORF">GCM10023332_10030</name>
</gene>
<dbReference type="Gene3D" id="2.60.40.3140">
    <property type="match status" value="1"/>
</dbReference>
<feature type="domain" description="DUF3857" evidence="1">
    <location>
        <begin position="68"/>
        <end position="216"/>
    </location>
</feature>
<dbReference type="Gene3D" id="3.10.620.30">
    <property type="match status" value="1"/>
</dbReference>
<proteinExistence type="predicted"/>
<dbReference type="InterPro" id="IPR038765">
    <property type="entry name" value="Papain-like_cys_pep_sf"/>
</dbReference>
<accession>A0ABP9DU18</accession>
<evidence type="ECO:0000313" key="2">
    <source>
        <dbReference type="EMBL" id="GAA4860071.1"/>
    </source>
</evidence>
<dbReference type="Pfam" id="PF12969">
    <property type="entry name" value="DUF3857"/>
    <property type="match status" value="1"/>
</dbReference>
<name>A0ABP9DU18_9GAMM</name>
<comment type="caution">
    <text evidence="2">The sequence shown here is derived from an EMBL/GenBank/DDBJ whole genome shotgun (WGS) entry which is preliminary data.</text>
</comment>
<protein>
    <recommendedName>
        <fullName evidence="1">DUF3857 domain-containing protein</fullName>
    </recommendedName>
</protein>